<organism evidence="2 3">
    <name type="scientific">Dehalogenimonas alkenigignens</name>
    <dbReference type="NCBI Taxonomy" id="1217799"/>
    <lineage>
        <taxon>Bacteria</taxon>
        <taxon>Bacillati</taxon>
        <taxon>Chloroflexota</taxon>
        <taxon>Dehalococcoidia</taxon>
        <taxon>Dehalococcoidales</taxon>
        <taxon>Dehalococcoidaceae</taxon>
        <taxon>Dehalogenimonas</taxon>
    </lineage>
</organism>
<keyword evidence="1" id="KW-0732">Signal</keyword>
<dbReference type="InterPro" id="IPR051675">
    <property type="entry name" value="Endo/Exo/Phosphatase_dom_1"/>
</dbReference>
<dbReference type="EMBL" id="LFDV01000002">
    <property type="protein sequence ID" value="KTB47699.1"/>
    <property type="molecule type" value="Genomic_DNA"/>
</dbReference>
<dbReference type="OrthoDB" id="9790239at2"/>
<accession>A0A0W0GGL4</accession>
<feature type="chain" id="PRO_5006902661" evidence="1">
    <location>
        <begin position="25"/>
        <end position="156"/>
    </location>
</feature>
<feature type="signal peptide" evidence="1">
    <location>
        <begin position="1"/>
        <end position="24"/>
    </location>
</feature>
<evidence type="ECO:0000256" key="1">
    <source>
        <dbReference type="SAM" id="SignalP"/>
    </source>
</evidence>
<name>A0A0W0GGL4_9CHLR</name>
<gene>
    <name evidence="2" type="ORF">DEALK_05440</name>
</gene>
<dbReference type="InterPro" id="IPR004509">
    <property type="entry name" value="Competence_ComEA_HhH"/>
</dbReference>
<dbReference type="InterPro" id="IPR010994">
    <property type="entry name" value="RuvA_2-like"/>
</dbReference>
<dbReference type="PANTHER" id="PTHR21180:SF32">
    <property type="entry name" value="ENDONUCLEASE_EXONUCLEASE_PHOSPHATASE FAMILY DOMAIN-CONTAINING PROTEIN 1"/>
    <property type="match status" value="1"/>
</dbReference>
<evidence type="ECO:0000313" key="3">
    <source>
        <dbReference type="Proteomes" id="UP000053947"/>
    </source>
</evidence>
<comment type="caution">
    <text evidence="2">The sequence shown here is derived from an EMBL/GenBank/DDBJ whole genome shotgun (WGS) entry which is preliminary data.</text>
</comment>
<dbReference type="PROSITE" id="PS51257">
    <property type="entry name" value="PROKAR_LIPOPROTEIN"/>
    <property type="match status" value="1"/>
</dbReference>
<reference evidence="2 3" key="1">
    <citation type="submission" date="2015-06" db="EMBL/GenBank/DDBJ databases">
        <title>Genome sequence of the organohalide-respiring Dehalogenimonas alkenigignens type strain (IP3-3T).</title>
        <authorList>
            <person name="Key T.A."/>
            <person name="Richmond D.P."/>
            <person name="Bowman K.S."/>
            <person name="Cho Y.-J."/>
            <person name="Chun J."/>
            <person name="da Costa M.S."/>
            <person name="Rainey F.A."/>
            <person name="Moe W.M."/>
        </authorList>
    </citation>
    <scope>NUCLEOTIDE SEQUENCE [LARGE SCALE GENOMIC DNA]</scope>
    <source>
        <strain evidence="2 3">IP3-3</strain>
    </source>
</reference>
<dbReference type="Proteomes" id="UP000053947">
    <property type="component" value="Unassembled WGS sequence"/>
</dbReference>
<dbReference type="GO" id="GO:0015627">
    <property type="term" value="C:type II protein secretion system complex"/>
    <property type="evidence" value="ECO:0007669"/>
    <property type="project" value="TreeGrafter"/>
</dbReference>
<sequence>MDTRLRRFGVMAIFFAVGGLSACADPNTVELYTPTAQPPPFASVAIEGSVTLPGVYPLKAGDTIENLLQAAGGASGGSVIKLVVSGSVPAPQKVNLNTAEPWLLTALPGIGDSKAAAIVAYRTEHGPFVNIMELVKVPGFGQATFDSLKDLITVSE</sequence>
<dbReference type="PANTHER" id="PTHR21180">
    <property type="entry name" value="ENDONUCLEASE/EXONUCLEASE/PHOSPHATASE FAMILY DOMAIN-CONTAINING PROTEIN 1"/>
    <property type="match status" value="1"/>
</dbReference>
<dbReference type="STRING" id="1217799.DEALK_05440"/>
<dbReference type="RefSeq" id="WP_083496323.1">
    <property type="nucleotide sequence ID" value="NZ_KQ758903.1"/>
</dbReference>
<dbReference type="Pfam" id="PF12836">
    <property type="entry name" value="HHH_3"/>
    <property type="match status" value="1"/>
</dbReference>
<dbReference type="Gene3D" id="1.10.150.280">
    <property type="entry name" value="AF1531-like domain"/>
    <property type="match status" value="1"/>
</dbReference>
<keyword evidence="3" id="KW-1185">Reference proteome</keyword>
<dbReference type="GO" id="GO:0015628">
    <property type="term" value="P:protein secretion by the type II secretion system"/>
    <property type="evidence" value="ECO:0007669"/>
    <property type="project" value="TreeGrafter"/>
</dbReference>
<dbReference type="NCBIfam" id="TIGR00426">
    <property type="entry name" value="competence protein ComEA helix-hairpin-helix repeat region"/>
    <property type="match status" value="1"/>
</dbReference>
<dbReference type="SUPFAM" id="SSF47781">
    <property type="entry name" value="RuvA domain 2-like"/>
    <property type="match status" value="1"/>
</dbReference>
<dbReference type="AlphaFoldDB" id="A0A0W0GGL4"/>
<evidence type="ECO:0000313" key="2">
    <source>
        <dbReference type="EMBL" id="KTB47699.1"/>
    </source>
</evidence>
<proteinExistence type="predicted"/>
<protein>
    <submittedName>
        <fullName evidence="2">Competence protein ComEA helix-hairpin-helix repeat region</fullName>
    </submittedName>
</protein>